<organism evidence="1 2">
    <name type="scientific">Luteibacter rhizovicinus</name>
    <dbReference type="NCBI Taxonomy" id="242606"/>
    <lineage>
        <taxon>Bacteria</taxon>
        <taxon>Pseudomonadati</taxon>
        <taxon>Pseudomonadota</taxon>
        <taxon>Gammaproteobacteria</taxon>
        <taxon>Lysobacterales</taxon>
        <taxon>Rhodanobacteraceae</taxon>
        <taxon>Luteibacter</taxon>
    </lineage>
</organism>
<reference evidence="1 2" key="1">
    <citation type="submission" date="2019-03" db="EMBL/GenBank/DDBJ databases">
        <title>Above-ground endophytic microbial communities from plants in different locations in the United States.</title>
        <authorList>
            <person name="Frank C."/>
        </authorList>
    </citation>
    <scope>NUCLEOTIDE SEQUENCE [LARGE SCALE GENOMIC DNA]</scope>
    <source>
        <strain evidence="1 2">LP_13_YM</strain>
    </source>
</reference>
<sequence length="153" mass="17033">MDMPPVSTPSYDSKGYKYLKVESSERGYVDNPLECTSATESLSSMSEDTKNLLRNVNLQSIRPKELAKIIGRLYDEGHISDRASSTFFVLPADGNDPIDAVAFMAAEARKWNLDKSEYGPNTARYYARASEAATRLQDVIDVLRSESRLDVVA</sequence>
<dbReference type="Proteomes" id="UP000295645">
    <property type="component" value="Unassembled WGS sequence"/>
</dbReference>
<dbReference type="EMBL" id="SMCS01000002">
    <property type="protein sequence ID" value="TCV96254.1"/>
    <property type="molecule type" value="Genomic_DNA"/>
</dbReference>
<comment type="caution">
    <text evidence="1">The sequence shown here is derived from an EMBL/GenBank/DDBJ whole genome shotgun (WGS) entry which is preliminary data.</text>
</comment>
<keyword evidence="2" id="KW-1185">Reference proteome</keyword>
<proteinExistence type="predicted"/>
<evidence type="ECO:0000313" key="2">
    <source>
        <dbReference type="Proteomes" id="UP000295645"/>
    </source>
</evidence>
<name>A0A4R3YXR0_9GAMM</name>
<dbReference type="RefSeq" id="WP_132142452.1">
    <property type="nucleotide sequence ID" value="NZ_SMCS01000002.1"/>
</dbReference>
<gene>
    <name evidence="1" type="ORF">EC912_102604</name>
</gene>
<accession>A0A4R3YXR0</accession>
<protein>
    <submittedName>
        <fullName evidence="1">Uncharacterized protein</fullName>
    </submittedName>
</protein>
<dbReference type="AlphaFoldDB" id="A0A4R3YXR0"/>
<evidence type="ECO:0000313" key="1">
    <source>
        <dbReference type="EMBL" id="TCV96254.1"/>
    </source>
</evidence>